<sequence length="135" mass="15083">MSELFRLENISFTLDSGSHTSSASTVPSMQSPSSDNIDLNTSQSTFYVNDADHNLLDSSKISANFKCLLNIASSNSVKVSTPLSSDDTPEAKTSRFLSNFNFRHFSSFILPTLFLSFHTTDHTFLRLINFKFIIQ</sequence>
<dbReference type="WBParaSite" id="ASIM_0002067601-mRNA-1">
    <property type="protein sequence ID" value="ASIM_0002067601-mRNA-1"/>
    <property type="gene ID" value="ASIM_0002067601"/>
</dbReference>
<proteinExistence type="predicted"/>
<evidence type="ECO:0000313" key="4">
    <source>
        <dbReference type="WBParaSite" id="ASIM_0002067601-mRNA-1"/>
    </source>
</evidence>
<keyword evidence="3" id="KW-1185">Reference proteome</keyword>
<dbReference type="EMBL" id="UYRR01038585">
    <property type="protein sequence ID" value="VDK73953.1"/>
    <property type="molecule type" value="Genomic_DNA"/>
</dbReference>
<dbReference type="Proteomes" id="UP000267096">
    <property type="component" value="Unassembled WGS sequence"/>
</dbReference>
<protein>
    <submittedName>
        <fullName evidence="2 4">Uncharacterized protein</fullName>
    </submittedName>
</protein>
<reference evidence="2 3" key="2">
    <citation type="submission" date="2018-11" db="EMBL/GenBank/DDBJ databases">
        <authorList>
            <consortium name="Pathogen Informatics"/>
        </authorList>
    </citation>
    <scope>NUCLEOTIDE SEQUENCE [LARGE SCALE GENOMIC DNA]</scope>
</reference>
<gene>
    <name evidence="2" type="ORF">ASIM_LOCUS20053</name>
</gene>
<reference evidence="4" key="1">
    <citation type="submission" date="2017-02" db="UniProtKB">
        <authorList>
            <consortium name="WormBaseParasite"/>
        </authorList>
    </citation>
    <scope>IDENTIFICATION</scope>
</reference>
<feature type="region of interest" description="Disordered" evidence="1">
    <location>
        <begin position="16"/>
        <end position="37"/>
    </location>
</feature>
<organism evidence="4">
    <name type="scientific">Anisakis simplex</name>
    <name type="common">Herring worm</name>
    <dbReference type="NCBI Taxonomy" id="6269"/>
    <lineage>
        <taxon>Eukaryota</taxon>
        <taxon>Metazoa</taxon>
        <taxon>Ecdysozoa</taxon>
        <taxon>Nematoda</taxon>
        <taxon>Chromadorea</taxon>
        <taxon>Rhabditida</taxon>
        <taxon>Spirurina</taxon>
        <taxon>Ascaridomorpha</taxon>
        <taxon>Ascaridoidea</taxon>
        <taxon>Anisakidae</taxon>
        <taxon>Anisakis</taxon>
        <taxon>Anisakis simplex complex</taxon>
    </lineage>
</organism>
<evidence type="ECO:0000313" key="3">
    <source>
        <dbReference type="Proteomes" id="UP000267096"/>
    </source>
</evidence>
<dbReference type="AlphaFoldDB" id="A0A0M3KI57"/>
<evidence type="ECO:0000256" key="1">
    <source>
        <dbReference type="SAM" id="MobiDB-lite"/>
    </source>
</evidence>
<accession>A0A0M3KI57</accession>
<name>A0A0M3KI57_ANISI</name>
<evidence type="ECO:0000313" key="2">
    <source>
        <dbReference type="EMBL" id="VDK73953.1"/>
    </source>
</evidence>